<keyword evidence="3 6" id="KW-0812">Transmembrane</keyword>
<reference evidence="7 8" key="1">
    <citation type="journal article" date="2019" name="Nat. Commun.">
        <title>Gram positive-like bacteriocins with broad spectrum anti-Bacteroidales activity encoded on mobile elements of the human gut microbiota.</title>
        <authorList>
            <person name="Bechon N."/>
            <person name="Coyne M.J.Jr."/>
            <person name="Laclare-Mceneany V."/>
            <person name="Chatzidaki-Livanis M."/>
            <person name="Ghigo J.-M."/>
            <person name="Comstock L.E."/>
        </authorList>
    </citation>
    <scope>NUCLEOTIDE SEQUENCE [LARGE SCALE GENOMIC DNA]</scope>
    <source>
        <strain evidence="7 8">CL01T12C17</strain>
    </source>
</reference>
<keyword evidence="5 6" id="KW-0472">Membrane</keyword>
<evidence type="ECO:0000313" key="8">
    <source>
        <dbReference type="Proteomes" id="UP000408523"/>
    </source>
</evidence>
<dbReference type="Pfam" id="PF06965">
    <property type="entry name" value="Na_H_antiport_1"/>
    <property type="match status" value="1"/>
</dbReference>
<proteinExistence type="predicted"/>
<comment type="subcellular location">
    <subcellularLocation>
        <location evidence="1">Cell inner membrane</location>
        <topology evidence="1">Multi-pass membrane protein</topology>
    </subcellularLocation>
</comment>
<feature type="transmembrane region" description="Helical" evidence="6">
    <location>
        <begin position="119"/>
        <end position="141"/>
    </location>
</feature>
<evidence type="ECO:0000256" key="1">
    <source>
        <dbReference type="ARBA" id="ARBA00004429"/>
    </source>
</evidence>
<evidence type="ECO:0000256" key="2">
    <source>
        <dbReference type="ARBA" id="ARBA00022475"/>
    </source>
</evidence>
<dbReference type="PANTHER" id="PTHR30341">
    <property type="entry name" value="SODIUM ION/PROTON ANTIPORTER NHAA-RELATED"/>
    <property type="match status" value="1"/>
</dbReference>
<dbReference type="InterPro" id="IPR004670">
    <property type="entry name" value="NhaA"/>
</dbReference>
<evidence type="ECO:0000256" key="6">
    <source>
        <dbReference type="SAM" id="Phobius"/>
    </source>
</evidence>
<dbReference type="EMBL" id="RWHZ01000027">
    <property type="protein sequence ID" value="TSE48536.1"/>
    <property type="molecule type" value="Genomic_DNA"/>
</dbReference>
<feature type="transmembrane region" description="Helical" evidence="6">
    <location>
        <begin position="87"/>
        <end position="107"/>
    </location>
</feature>
<dbReference type="GO" id="GO:0005886">
    <property type="term" value="C:plasma membrane"/>
    <property type="evidence" value="ECO:0007669"/>
    <property type="project" value="UniProtKB-SubCell"/>
</dbReference>
<feature type="transmembrane region" description="Helical" evidence="6">
    <location>
        <begin position="191"/>
        <end position="212"/>
    </location>
</feature>
<dbReference type="Proteomes" id="UP000408523">
    <property type="component" value="Unassembled WGS sequence"/>
</dbReference>
<dbReference type="PANTHER" id="PTHR30341:SF0">
    <property type="entry name" value="NA(+)_H(+) ANTIPORTER NHAA"/>
    <property type="match status" value="1"/>
</dbReference>
<evidence type="ECO:0000256" key="3">
    <source>
        <dbReference type="ARBA" id="ARBA00022692"/>
    </source>
</evidence>
<comment type="caution">
    <text evidence="7">The sequence shown here is derived from an EMBL/GenBank/DDBJ whole genome shotgun (WGS) entry which is preliminary data.</text>
</comment>
<name>A0A662ZZ71_PHOVU</name>
<sequence>MWYLFLQSGIHATIAGVVAAFTVPATPHYKIGKYINRIRENIAVFPASDKESVVLSKMQINVLKSIESSSDRVISPLQSLEDSLHGMVNYIILPLFAFANAGVSLTADHGGLEVGMATWAVLAGLLAGKFAGIYFFTWLVIKMGFAGLLKGMTWVNLTGICLLGGIGFTVSLFIANLSFGDSPVLLTQAKMGVILGTVLAGVLAYLVLQFALPKQPAQE</sequence>
<keyword evidence="2" id="KW-1003">Cell membrane</keyword>
<dbReference type="GO" id="GO:0015385">
    <property type="term" value="F:sodium:proton antiporter activity"/>
    <property type="evidence" value="ECO:0007669"/>
    <property type="project" value="TreeGrafter"/>
</dbReference>
<evidence type="ECO:0000256" key="4">
    <source>
        <dbReference type="ARBA" id="ARBA00022989"/>
    </source>
</evidence>
<organism evidence="7 8">
    <name type="scientific">Phocaeicola vulgatus</name>
    <name type="common">Bacteroides vulgatus</name>
    <dbReference type="NCBI Taxonomy" id="821"/>
    <lineage>
        <taxon>Bacteria</taxon>
        <taxon>Pseudomonadati</taxon>
        <taxon>Bacteroidota</taxon>
        <taxon>Bacteroidia</taxon>
        <taxon>Bacteroidales</taxon>
        <taxon>Bacteroidaceae</taxon>
        <taxon>Phocaeicola</taxon>
    </lineage>
</organism>
<evidence type="ECO:0000313" key="7">
    <source>
        <dbReference type="EMBL" id="TSE48536.1"/>
    </source>
</evidence>
<dbReference type="AlphaFoldDB" id="A0A662ZZ71"/>
<protein>
    <submittedName>
        <fullName evidence="7">Putative Na(+)/H(+) antiporter, NhaA-like</fullName>
    </submittedName>
</protein>
<dbReference type="InterPro" id="IPR023171">
    <property type="entry name" value="Na/H_antiporter_dom_sf"/>
</dbReference>
<gene>
    <name evidence="7" type="primary">nhaA</name>
    <name evidence="7" type="ORF">EH214_02290</name>
</gene>
<accession>A0A662ZZ71</accession>
<evidence type="ECO:0000256" key="5">
    <source>
        <dbReference type="ARBA" id="ARBA00023136"/>
    </source>
</evidence>
<feature type="transmembrane region" description="Helical" evidence="6">
    <location>
        <begin position="153"/>
        <end position="179"/>
    </location>
</feature>
<dbReference type="Gene3D" id="1.20.1530.10">
    <property type="entry name" value="Na+/H+ antiporter like domain"/>
    <property type="match status" value="1"/>
</dbReference>
<keyword evidence="4 6" id="KW-1133">Transmembrane helix</keyword>
<dbReference type="GO" id="GO:0006885">
    <property type="term" value="P:regulation of pH"/>
    <property type="evidence" value="ECO:0007669"/>
    <property type="project" value="InterPro"/>
</dbReference>